<gene>
    <name evidence="2" type="ORF">R3W88_030832</name>
</gene>
<sequence>MFVFRFATIEELSRAQRAEGPANVLANPSNCAKSMIKKRYLHLTEEILKKNPNICEYKALLLTLDKK</sequence>
<dbReference type="GO" id="GO:0016746">
    <property type="term" value="F:acyltransferase activity"/>
    <property type="evidence" value="ECO:0007669"/>
    <property type="project" value="InterPro"/>
</dbReference>
<accession>A0AAV9LNA0</accession>
<dbReference type="Gene3D" id="3.40.47.10">
    <property type="match status" value="1"/>
</dbReference>
<comment type="caution">
    <text evidence="2">The sequence shown here is derived from an EMBL/GenBank/DDBJ whole genome shotgun (WGS) entry which is preliminary data.</text>
</comment>
<evidence type="ECO:0000313" key="2">
    <source>
        <dbReference type="EMBL" id="KAK4725915.1"/>
    </source>
</evidence>
<evidence type="ECO:0000313" key="3">
    <source>
        <dbReference type="Proteomes" id="UP001311915"/>
    </source>
</evidence>
<name>A0AAV9LNA0_9SOLN</name>
<protein>
    <recommendedName>
        <fullName evidence="1">Chalcone/stilbene synthase N-terminal domain-containing protein</fullName>
    </recommendedName>
</protein>
<dbReference type="Proteomes" id="UP001311915">
    <property type="component" value="Unassembled WGS sequence"/>
</dbReference>
<evidence type="ECO:0000259" key="1">
    <source>
        <dbReference type="Pfam" id="PF00195"/>
    </source>
</evidence>
<reference evidence="2 3" key="1">
    <citation type="submission" date="2023-10" db="EMBL/GenBank/DDBJ databases">
        <title>Genome-Wide Identification Analysis in wild type Solanum Pinnatisectum Reveals Some Genes Defensing Phytophthora Infestans.</title>
        <authorList>
            <person name="Sun C."/>
        </authorList>
    </citation>
    <scope>NUCLEOTIDE SEQUENCE [LARGE SCALE GENOMIC DNA]</scope>
    <source>
        <strain evidence="2">LQN</strain>
        <tissue evidence="2">Leaf</tissue>
    </source>
</reference>
<keyword evidence="3" id="KW-1185">Reference proteome</keyword>
<dbReference type="InterPro" id="IPR001099">
    <property type="entry name" value="Chalcone/stilbene_synt_N"/>
</dbReference>
<organism evidence="2 3">
    <name type="scientific">Solanum pinnatisectum</name>
    <name type="common">tansyleaf nightshade</name>
    <dbReference type="NCBI Taxonomy" id="50273"/>
    <lineage>
        <taxon>Eukaryota</taxon>
        <taxon>Viridiplantae</taxon>
        <taxon>Streptophyta</taxon>
        <taxon>Embryophyta</taxon>
        <taxon>Tracheophyta</taxon>
        <taxon>Spermatophyta</taxon>
        <taxon>Magnoliopsida</taxon>
        <taxon>eudicotyledons</taxon>
        <taxon>Gunneridae</taxon>
        <taxon>Pentapetalae</taxon>
        <taxon>asterids</taxon>
        <taxon>lamiids</taxon>
        <taxon>Solanales</taxon>
        <taxon>Solanaceae</taxon>
        <taxon>Solanoideae</taxon>
        <taxon>Solaneae</taxon>
        <taxon>Solanum</taxon>
    </lineage>
</organism>
<feature type="domain" description="Chalcone/stilbene synthase N-terminal" evidence="1">
    <location>
        <begin position="31"/>
        <end position="62"/>
    </location>
</feature>
<dbReference type="EMBL" id="JAWPEI010000005">
    <property type="protein sequence ID" value="KAK4725915.1"/>
    <property type="molecule type" value="Genomic_DNA"/>
</dbReference>
<dbReference type="Pfam" id="PF00195">
    <property type="entry name" value="Chal_sti_synt_N"/>
    <property type="match status" value="1"/>
</dbReference>
<dbReference type="InterPro" id="IPR016039">
    <property type="entry name" value="Thiolase-like"/>
</dbReference>
<proteinExistence type="predicted"/>
<dbReference type="AlphaFoldDB" id="A0AAV9LNA0"/>